<dbReference type="Pfam" id="PF21948">
    <property type="entry name" value="LplA-B_cat"/>
    <property type="match status" value="1"/>
</dbReference>
<evidence type="ECO:0000313" key="6">
    <source>
        <dbReference type="Proteomes" id="UP000257055"/>
    </source>
</evidence>
<dbReference type="Proteomes" id="UP000257055">
    <property type="component" value="Unassembled WGS sequence"/>
</dbReference>
<feature type="site" description="Lowers pKa of active site Cys" evidence="3">
    <location>
        <position position="162"/>
    </location>
</feature>
<comment type="pathway">
    <text evidence="3">Protein modification; protein lipoylation via exogenous pathway.</text>
</comment>
<comment type="caution">
    <text evidence="5">The sequence shown here is derived from an EMBL/GenBank/DDBJ whole genome shotgun (WGS) entry which is preliminary data.</text>
</comment>
<dbReference type="PANTHER" id="PTHR43679:SF2">
    <property type="entry name" value="OCTANOYL-[GCVH]:PROTEIN N-OCTANOYLTRANSFERASE"/>
    <property type="match status" value="1"/>
</dbReference>
<dbReference type="InterPro" id="IPR045864">
    <property type="entry name" value="aa-tRNA-synth_II/BPL/LPL"/>
</dbReference>
<accession>A0A3D8TL33</accession>
<comment type="similarity">
    <text evidence="3">Belongs to the octanoyltransferase LipL family.</text>
</comment>
<name>A0A3D8TL33_9LIST</name>
<dbReference type="HAMAP" id="MF_02119">
    <property type="entry name" value="LipL"/>
    <property type="match status" value="1"/>
</dbReference>
<dbReference type="EMBL" id="LARY01000003">
    <property type="protein sequence ID" value="RDW99576.1"/>
    <property type="molecule type" value="Genomic_DNA"/>
</dbReference>
<evidence type="ECO:0000259" key="4">
    <source>
        <dbReference type="PROSITE" id="PS51733"/>
    </source>
</evidence>
<dbReference type="AlphaFoldDB" id="A0A3D8TL33"/>
<keyword evidence="6" id="KW-1185">Reference proteome</keyword>
<dbReference type="GO" id="GO:0009107">
    <property type="term" value="P:lipoate biosynthetic process"/>
    <property type="evidence" value="ECO:0007669"/>
    <property type="project" value="InterPro"/>
</dbReference>
<keyword evidence="1 3" id="KW-0808">Transferase</keyword>
<reference evidence="6" key="1">
    <citation type="submission" date="2015-04" db="EMBL/GenBank/DDBJ databases">
        <authorList>
            <person name="Schardt J."/>
            <person name="Mueller-Herbst S."/>
            <person name="Scherer S."/>
            <person name="Huptas C."/>
        </authorList>
    </citation>
    <scope>NUCLEOTIDE SEQUENCE [LARGE SCALE GENOMIC DNA]</scope>
    <source>
        <strain evidence="6">Kiel-L1</strain>
    </source>
</reference>
<sequence>MTLLEEGLLKQSKWRFIDQTIVNPAFSALESYATDDTLCRTVGKKDSPPTMRAWVHEKTVSLGIQDTKLPKLQDGIAFLKEAGYQVVLRNSGGLAVVLDPGVLNLSLILPDVERGIAIDRGYETMFTLIKDMFADFGQIIEAYEIAHSYCPGSYDLSIEGRKFAGIAQRRMAKGVSVQIYLAVNGNQDGRSALIREFYERSGKDLQEKYKFPDVDPDVMGTLSGSLEQELIINDIVLRLLNSLRYYAGELYSSTLTAEELDLLPQYFERIIQRNEKIK</sequence>
<dbReference type="UniPathway" id="UPA00537"/>
<dbReference type="GO" id="GO:0017118">
    <property type="term" value="F:lipoyltransferase activity"/>
    <property type="evidence" value="ECO:0007669"/>
    <property type="project" value="UniProtKB-UniRule"/>
</dbReference>
<evidence type="ECO:0000256" key="3">
    <source>
        <dbReference type="HAMAP-Rule" id="MF_02119"/>
    </source>
</evidence>
<dbReference type="CDD" id="cd16443">
    <property type="entry name" value="LplA"/>
    <property type="match status" value="1"/>
</dbReference>
<evidence type="ECO:0000256" key="2">
    <source>
        <dbReference type="ARBA" id="ARBA00023315"/>
    </source>
</evidence>
<dbReference type="PANTHER" id="PTHR43679">
    <property type="entry name" value="OCTANOYLTRANSFERASE LIPM-RELATED"/>
    <property type="match status" value="1"/>
</dbReference>
<dbReference type="PROSITE" id="PS51733">
    <property type="entry name" value="BPL_LPL_CATALYTIC"/>
    <property type="match status" value="1"/>
</dbReference>
<protein>
    <recommendedName>
        <fullName evidence="3">Lipoyl-[GcvH]:protein N-lipoyltransferase</fullName>
        <ecNumber evidence="3">2.3.1.200</ecNumber>
    </recommendedName>
    <alternativeName>
        <fullName evidence="3">Lipoyl-[GcvH]:E2 amidotransferase</fullName>
    </alternativeName>
</protein>
<dbReference type="SUPFAM" id="SSF55681">
    <property type="entry name" value="Class II aaRS and biotin synthetases"/>
    <property type="match status" value="1"/>
</dbReference>
<proteinExistence type="inferred from homology"/>
<dbReference type="GO" id="GO:0033819">
    <property type="term" value="F:lipoyl(octanoyl) transferase activity"/>
    <property type="evidence" value="ECO:0007669"/>
    <property type="project" value="InterPro"/>
</dbReference>
<dbReference type="InterPro" id="IPR024897">
    <property type="entry name" value="LipL"/>
</dbReference>
<dbReference type="EC" id="2.3.1.200" evidence="3"/>
<comment type="function">
    <text evidence="3">Catalyzes the amidotransfer (transamidation) of the lipoyl moiety from lipoyl-GcvH to the lipoyl domain of the E2 subunit of lipoate-dependent enzymes. Takes part in a pathway for scavenging of lipoic acid.</text>
</comment>
<evidence type="ECO:0000313" key="5">
    <source>
        <dbReference type="EMBL" id="RDW99576.1"/>
    </source>
</evidence>
<dbReference type="GO" id="GO:0009249">
    <property type="term" value="P:protein lipoylation"/>
    <property type="evidence" value="ECO:0007669"/>
    <property type="project" value="UniProtKB-UniRule"/>
</dbReference>
<dbReference type="NCBIfam" id="NF047857">
    <property type="entry name" value="LipGcvHLiptaseLipL"/>
    <property type="match status" value="1"/>
</dbReference>
<dbReference type="RefSeq" id="WP_276309298.1">
    <property type="nucleotide sequence ID" value="NZ_LARY01000003.1"/>
</dbReference>
<evidence type="ECO:0000256" key="1">
    <source>
        <dbReference type="ARBA" id="ARBA00022679"/>
    </source>
</evidence>
<dbReference type="InterPro" id="IPR004143">
    <property type="entry name" value="BPL_LPL_catalytic"/>
</dbReference>
<gene>
    <name evidence="3" type="primary">lipL</name>
    <name evidence="5" type="ORF">UR08_12205</name>
</gene>
<comment type="catalytic activity">
    <reaction evidence="3">
        <text>N(6)-[(R)-lipoyl]-L-lysyl-[glycine-cleavage complex H protein] + L-lysyl-[lipoyl-carrier protein] = L-lysyl-[glycine-cleavage complex H protein] + N(6)-[(R)-lipoyl]-L-lysyl-[lipoyl-carrier protein]</text>
        <dbReference type="Rhea" id="RHEA:16413"/>
        <dbReference type="Rhea" id="RHEA-COMP:10494"/>
        <dbReference type="Rhea" id="RHEA-COMP:10500"/>
        <dbReference type="Rhea" id="RHEA-COMP:10501"/>
        <dbReference type="Rhea" id="RHEA-COMP:10502"/>
        <dbReference type="ChEBI" id="CHEBI:29969"/>
        <dbReference type="ChEBI" id="CHEBI:83099"/>
        <dbReference type="EC" id="2.3.1.200"/>
    </reaction>
</comment>
<feature type="active site" description="Acyl-thioester intermediate" evidence="3">
    <location>
        <position position="150"/>
    </location>
</feature>
<comment type="miscellaneous">
    <text evidence="3">The reaction proceeds via a thioester-linked acyl-enzyme intermediate.</text>
</comment>
<feature type="domain" description="BPL/LPL catalytic" evidence="4">
    <location>
        <begin position="45"/>
        <end position="230"/>
    </location>
</feature>
<dbReference type="InterPro" id="IPR050664">
    <property type="entry name" value="Octanoyltrans_LipM/LipL"/>
</dbReference>
<organism evidence="5 6">
    <name type="scientific">Listeria kieliensis</name>
    <dbReference type="NCBI Taxonomy" id="1621700"/>
    <lineage>
        <taxon>Bacteria</taxon>
        <taxon>Bacillati</taxon>
        <taxon>Bacillota</taxon>
        <taxon>Bacilli</taxon>
        <taxon>Bacillales</taxon>
        <taxon>Listeriaceae</taxon>
        <taxon>Listeria</taxon>
    </lineage>
</organism>
<dbReference type="Gene3D" id="3.30.930.10">
    <property type="entry name" value="Bira Bifunctional Protein, Domain 2"/>
    <property type="match status" value="1"/>
</dbReference>
<keyword evidence="2 3" id="KW-0012">Acyltransferase</keyword>